<dbReference type="Proteomes" id="UP000321927">
    <property type="component" value="Unassembled WGS sequence"/>
</dbReference>
<feature type="coiled-coil region" evidence="2">
    <location>
        <begin position="75"/>
        <end position="109"/>
    </location>
</feature>
<evidence type="ECO:0000256" key="2">
    <source>
        <dbReference type="SAM" id="Coils"/>
    </source>
</evidence>
<gene>
    <name evidence="5" type="ORF">ESW18_00515</name>
    <name evidence="4" type="ORF">LV84_02568</name>
</gene>
<organism evidence="4 6">
    <name type="scientific">Algoriphagus ratkowskyi</name>
    <dbReference type="NCBI Taxonomy" id="57028"/>
    <lineage>
        <taxon>Bacteria</taxon>
        <taxon>Pseudomonadati</taxon>
        <taxon>Bacteroidota</taxon>
        <taxon>Cytophagia</taxon>
        <taxon>Cytophagales</taxon>
        <taxon>Cyclobacteriaceae</taxon>
        <taxon>Algoriphagus</taxon>
    </lineage>
</organism>
<protein>
    <submittedName>
        <fullName evidence="5">Hpt domain-containing protein</fullName>
    </submittedName>
</protein>
<comment type="caution">
    <text evidence="4">The sequence shown here is derived from an EMBL/GenBank/DDBJ whole genome shotgun (WGS) entry which is preliminary data.</text>
</comment>
<dbReference type="GO" id="GO:0004672">
    <property type="term" value="F:protein kinase activity"/>
    <property type="evidence" value="ECO:0007669"/>
    <property type="project" value="UniProtKB-ARBA"/>
</dbReference>
<dbReference type="EMBL" id="VORV01000001">
    <property type="protein sequence ID" value="TXD79648.1"/>
    <property type="molecule type" value="Genomic_DNA"/>
</dbReference>
<dbReference type="AlphaFoldDB" id="A0A2W7RB10"/>
<dbReference type="EMBL" id="QKZU01000009">
    <property type="protein sequence ID" value="PZX55430.1"/>
    <property type="molecule type" value="Genomic_DNA"/>
</dbReference>
<dbReference type="GO" id="GO:0000160">
    <property type="term" value="P:phosphorelay signal transduction system"/>
    <property type="evidence" value="ECO:0007669"/>
    <property type="project" value="InterPro"/>
</dbReference>
<feature type="modified residue" description="Phosphohistidine" evidence="1">
    <location>
        <position position="57"/>
    </location>
</feature>
<dbReference type="Proteomes" id="UP000249115">
    <property type="component" value="Unassembled WGS sequence"/>
</dbReference>
<reference evidence="5 7" key="2">
    <citation type="submission" date="2019-08" db="EMBL/GenBank/DDBJ databases">
        <title>Genome of Algoriphagus ratkowskyi IC026.</title>
        <authorList>
            <person name="Bowman J.P."/>
        </authorList>
    </citation>
    <scope>NUCLEOTIDE SEQUENCE [LARGE SCALE GENOMIC DNA]</scope>
    <source>
        <strain evidence="5 7">IC026</strain>
    </source>
</reference>
<evidence type="ECO:0000313" key="5">
    <source>
        <dbReference type="EMBL" id="TXD79648.1"/>
    </source>
</evidence>
<dbReference type="InterPro" id="IPR036641">
    <property type="entry name" value="HPT_dom_sf"/>
</dbReference>
<evidence type="ECO:0000259" key="3">
    <source>
        <dbReference type="PROSITE" id="PS50894"/>
    </source>
</evidence>
<evidence type="ECO:0000256" key="1">
    <source>
        <dbReference type="PROSITE-ProRule" id="PRU00110"/>
    </source>
</evidence>
<evidence type="ECO:0000313" key="7">
    <source>
        <dbReference type="Proteomes" id="UP000321927"/>
    </source>
</evidence>
<name>A0A2W7RB10_9BACT</name>
<proteinExistence type="predicted"/>
<accession>A0A2W7RB10</accession>
<dbReference type="SUPFAM" id="SSF47226">
    <property type="entry name" value="Histidine-containing phosphotransfer domain, HPT domain"/>
    <property type="match status" value="1"/>
</dbReference>
<dbReference type="InterPro" id="IPR008207">
    <property type="entry name" value="Sig_transdc_His_kin_Hpt_dom"/>
</dbReference>
<keyword evidence="7" id="KW-1185">Reference proteome</keyword>
<feature type="domain" description="HPt" evidence="3">
    <location>
        <begin position="18"/>
        <end position="111"/>
    </location>
</feature>
<dbReference type="Gene3D" id="1.20.120.160">
    <property type="entry name" value="HPT domain"/>
    <property type="match status" value="1"/>
</dbReference>
<keyword evidence="1" id="KW-0597">Phosphoprotein</keyword>
<evidence type="ECO:0000313" key="4">
    <source>
        <dbReference type="EMBL" id="PZX55430.1"/>
    </source>
</evidence>
<evidence type="ECO:0000313" key="6">
    <source>
        <dbReference type="Proteomes" id="UP000249115"/>
    </source>
</evidence>
<dbReference type="RefSeq" id="WP_086501873.1">
    <property type="nucleotide sequence ID" value="NZ_MSSV01000011.1"/>
</dbReference>
<keyword evidence="2" id="KW-0175">Coiled coil</keyword>
<reference evidence="4 6" key="1">
    <citation type="submission" date="2018-06" db="EMBL/GenBank/DDBJ databases">
        <title>Genomic Encyclopedia of Archaeal and Bacterial Type Strains, Phase II (KMG-II): from individual species to whole genera.</title>
        <authorList>
            <person name="Goeker M."/>
        </authorList>
    </citation>
    <scope>NUCLEOTIDE SEQUENCE [LARGE SCALE GENOMIC DNA]</scope>
    <source>
        <strain evidence="4 6">DSM 22686</strain>
    </source>
</reference>
<dbReference type="PROSITE" id="PS50894">
    <property type="entry name" value="HPT"/>
    <property type="match status" value="1"/>
</dbReference>
<sequence>MNQYISEQSIYQYFGDDDPEMIKEMIQIILATNVKDLKELETFHQQDDFTSIKKRCHKSKPSMSYIGALKTRKILEEMERNVEDFTRLNEKLQTHLVNIETELNQFLETLN</sequence>
<dbReference type="OrthoDB" id="982275at2"/>